<keyword evidence="2 5" id="KW-0489">Methyltransferase</keyword>
<dbReference type="PANTHER" id="PTHR44942">
    <property type="entry name" value="METHYLTRANSF_11 DOMAIN-CONTAINING PROTEIN"/>
    <property type="match status" value="1"/>
</dbReference>
<dbReference type="SUPFAM" id="SSF53335">
    <property type="entry name" value="S-adenosyl-L-methionine-dependent methyltransferases"/>
    <property type="match status" value="1"/>
</dbReference>
<name>A0ABZ3FKU4_9ACTN</name>
<feature type="domain" description="Methyltransferase type 11" evidence="4">
    <location>
        <begin position="38"/>
        <end position="125"/>
    </location>
</feature>
<keyword evidence="3 5" id="KW-0808">Transferase</keyword>
<dbReference type="EC" id="2.1.1.-" evidence="5"/>
<dbReference type="CDD" id="cd02440">
    <property type="entry name" value="AdoMet_MTases"/>
    <property type="match status" value="1"/>
</dbReference>
<dbReference type="RefSeq" id="WP_425307198.1">
    <property type="nucleotide sequence ID" value="NZ_CP154795.1"/>
</dbReference>
<dbReference type="PANTHER" id="PTHR44942:SF4">
    <property type="entry name" value="METHYLTRANSFERASE TYPE 11 DOMAIN-CONTAINING PROTEIN"/>
    <property type="match status" value="1"/>
</dbReference>
<evidence type="ECO:0000313" key="5">
    <source>
        <dbReference type="EMBL" id="XAN05765.1"/>
    </source>
</evidence>
<dbReference type="GO" id="GO:0032259">
    <property type="term" value="P:methylation"/>
    <property type="evidence" value="ECO:0007669"/>
    <property type="project" value="UniProtKB-KW"/>
</dbReference>
<dbReference type="GO" id="GO:0008168">
    <property type="term" value="F:methyltransferase activity"/>
    <property type="evidence" value="ECO:0007669"/>
    <property type="project" value="UniProtKB-KW"/>
</dbReference>
<proteinExistence type="inferred from homology"/>
<dbReference type="Gene3D" id="3.40.50.150">
    <property type="entry name" value="Vaccinia Virus protein VP39"/>
    <property type="match status" value="1"/>
</dbReference>
<dbReference type="InterPro" id="IPR051052">
    <property type="entry name" value="Diverse_substrate_MTase"/>
</dbReference>
<evidence type="ECO:0000313" key="6">
    <source>
        <dbReference type="Proteomes" id="UP001442841"/>
    </source>
</evidence>
<dbReference type="Pfam" id="PF08241">
    <property type="entry name" value="Methyltransf_11"/>
    <property type="match status" value="1"/>
</dbReference>
<reference evidence="5 6" key="1">
    <citation type="submission" date="2024-04" db="EMBL/GenBank/DDBJ databases">
        <title>Isolation of an actinomycete strain from pig manure.</title>
        <authorList>
            <person name="Gong T."/>
            <person name="Yu Z."/>
            <person name="An M."/>
            <person name="Wei C."/>
            <person name="Yang W."/>
            <person name="Liu L."/>
        </authorList>
    </citation>
    <scope>NUCLEOTIDE SEQUENCE [LARGE SCALE GENOMIC DNA]</scope>
    <source>
        <strain evidence="5 6">ZF39</strain>
    </source>
</reference>
<keyword evidence="6" id="KW-1185">Reference proteome</keyword>
<evidence type="ECO:0000259" key="4">
    <source>
        <dbReference type="Pfam" id="PF08241"/>
    </source>
</evidence>
<organism evidence="5 6">
    <name type="scientific">Ammonicoccus fulvus</name>
    <dbReference type="NCBI Taxonomy" id="3138240"/>
    <lineage>
        <taxon>Bacteria</taxon>
        <taxon>Bacillati</taxon>
        <taxon>Actinomycetota</taxon>
        <taxon>Actinomycetes</taxon>
        <taxon>Propionibacteriales</taxon>
        <taxon>Propionibacteriaceae</taxon>
        <taxon>Ammonicoccus</taxon>
    </lineage>
</organism>
<dbReference type="InterPro" id="IPR029063">
    <property type="entry name" value="SAM-dependent_MTases_sf"/>
</dbReference>
<gene>
    <name evidence="5" type="ORF">AADG42_00075</name>
</gene>
<dbReference type="Proteomes" id="UP001442841">
    <property type="component" value="Chromosome"/>
</dbReference>
<protein>
    <submittedName>
        <fullName evidence="5">Class I SAM-dependent methyltransferase</fullName>
        <ecNumber evidence="5">2.1.1.-</ecNumber>
    </submittedName>
</protein>
<sequence>MNWFDAGGAAYAEFRPTYPPELIALLADAAPGRTLAADVGCGKGQLTVALAGEFDAVLGLDPSASQLAHAIPHERVTYRMAPAERLPVADRSVDLVTAAQAAHWFDLPRFYAEVRRVLVPSGALALVSYGRQQLDSAVDERFQRFYSEEVGAYWPAERQHVDAGYRTLEFPFDELPVPPLEIRRDFTLPDLLGYVSTWSATRRAREAVREDLLDRFGEEMAELWGDPDRVRRARWPVNVRLARVA</sequence>
<evidence type="ECO:0000256" key="2">
    <source>
        <dbReference type="ARBA" id="ARBA00022603"/>
    </source>
</evidence>
<dbReference type="InterPro" id="IPR013216">
    <property type="entry name" value="Methyltransf_11"/>
</dbReference>
<dbReference type="EMBL" id="CP154795">
    <property type="protein sequence ID" value="XAN05765.1"/>
    <property type="molecule type" value="Genomic_DNA"/>
</dbReference>
<evidence type="ECO:0000256" key="3">
    <source>
        <dbReference type="ARBA" id="ARBA00022679"/>
    </source>
</evidence>
<accession>A0ABZ3FKU4</accession>
<evidence type="ECO:0000256" key="1">
    <source>
        <dbReference type="ARBA" id="ARBA00008361"/>
    </source>
</evidence>
<comment type="similarity">
    <text evidence="1">Belongs to the methyltransferase superfamily.</text>
</comment>